<evidence type="ECO:0000256" key="3">
    <source>
        <dbReference type="ARBA" id="ARBA00022553"/>
    </source>
</evidence>
<dbReference type="Gene3D" id="3.30.565.10">
    <property type="entry name" value="Histidine kinase-like ATPase, C-terminal domain"/>
    <property type="match status" value="1"/>
</dbReference>
<evidence type="ECO:0000313" key="12">
    <source>
        <dbReference type="Proteomes" id="UP000309215"/>
    </source>
</evidence>
<evidence type="ECO:0000256" key="5">
    <source>
        <dbReference type="ARBA" id="ARBA00022741"/>
    </source>
</evidence>
<protein>
    <recommendedName>
        <fullName evidence="2">histidine kinase</fullName>
        <ecNumber evidence="2">2.7.13.3</ecNumber>
    </recommendedName>
</protein>
<keyword evidence="7" id="KW-0067">ATP-binding</keyword>
<keyword evidence="12" id="KW-1185">Reference proteome</keyword>
<dbReference type="SUPFAM" id="SSF55874">
    <property type="entry name" value="ATPase domain of HSP90 chaperone/DNA topoisomerase II/histidine kinase"/>
    <property type="match status" value="1"/>
</dbReference>
<dbReference type="GO" id="GO:0005524">
    <property type="term" value="F:ATP binding"/>
    <property type="evidence" value="ECO:0007669"/>
    <property type="project" value="UniProtKB-KW"/>
</dbReference>
<dbReference type="GO" id="GO:0000160">
    <property type="term" value="P:phosphorelay signal transduction system"/>
    <property type="evidence" value="ECO:0007669"/>
    <property type="project" value="UniProtKB-KW"/>
</dbReference>
<keyword evidence="4" id="KW-0808">Transferase</keyword>
<dbReference type="InterPro" id="IPR003594">
    <property type="entry name" value="HATPase_dom"/>
</dbReference>
<reference evidence="11 12" key="1">
    <citation type="submission" date="2019-04" db="EMBL/GenBank/DDBJ databases">
        <authorList>
            <person name="Li Y."/>
            <person name="Wang J."/>
        </authorList>
    </citation>
    <scope>NUCLEOTIDE SEQUENCE [LARGE SCALE GENOMIC DNA]</scope>
    <source>
        <strain evidence="11 12">DSM 14668</strain>
    </source>
</reference>
<dbReference type="OrthoDB" id="9777714at2"/>
<feature type="compositionally biased region" description="Basic and acidic residues" evidence="9">
    <location>
        <begin position="1"/>
        <end position="10"/>
    </location>
</feature>
<evidence type="ECO:0000259" key="10">
    <source>
        <dbReference type="PROSITE" id="PS50109"/>
    </source>
</evidence>
<dbReference type="EMBL" id="SSMQ01000100">
    <property type="protein sequence ID" value="TKC95207.1"/>
    <property type="molecule type" value="Genomic_DNA"/>
</dbReference>
<dbReference type="PANTHER" id="PTHR43065:SF10">
    <property type="entry name" value="PEROXIDE STRESS-ACTIVATED HISTIDINE KINASE MAK3"/>
    <property type="match status" value="1"/>
</dbReference>
<feature type="region of interest" description="Disordered" evidence="9">
    <location>
        <begin position="1"/>
        <end position="77"/>
    </location>
</feature>
<dbReference type="SMART" id="SM00387">
    <property type="entry name" value="HATPase_c"/>
    <property type="match status" value="1"/>
</dbReference>
<comment type="caution">
    <text evidence="11">The sequence shown here is derived from an EMBL/GenBank/DDBJ whole genome shotgun (WGS) entry which is preliminary data.</text>
</comment>
<keyword evidence="6" id="KW-0418">Kinase</keyword>
<gene>
    <name evidence="11" type="ORF">E8A74_47420</name>
</gene>
<evidence type="ECO:0000256" key="4">
    <source>
        <dbReference type="ARBA" id="ARBA00022679"/>
    </source>
</evidence>
<dbReference type="PANTHER" id="PTHR43065">
    <property type="entry name" value="SENSOR HISTIDINE KINASE"/>
    <property type="match status" value="1"/>
</dbReference>
<organism evidence="11 12">
    <name type="scientific">Polyangium fumosum</name>
    <dbReference type="NCBI Taxonomy" id="889272"/>
    <lineage>
        <taxon>Bacteria</taxon>
        <taxon>Pseudomonadati</taxon>
        <taxon>Myxococcota</taxon>
        <taxon>Polyangia</taxon>
        <taxon>Polyangiales</taxon>
        <taxon>Polyangiaceae</taxon>
        <taxon>Polyangium</taxon>
    </lineage>
</organism>
<evidence type="ECO:0000256" key="7">
    <source>
        <dbReference type="ARBA" id="ARBA00022840"/>
    </source>
</evidence>
<sequence length="325" mass="34548">MSDGKSDVRGGVRAQGSPASNGPPLPPAPPPRPMFQSTPSAGPHSGPHSLGPHSLGPSSVIVGGRKSDVPPIPQEPEAHRKWLMEELERTRARLLQADRLATLGTIAAGVGHELNNVAAVLTHTATFIRMRAQAGKPPEPEDLVALDRGVAHLTEHARNLLHLGTPSQDRQEVLDVVAVISDVLSMLHVSGRTKRVSIMTHAPPAPVRVAMSRTKLEQIFVNLVTNAADAVIEQPPEGRLIRIEVSENRETGRAVCLVEDAGTGMSPEILARVFETYFTTKPSGKGTGLGLSVVKSLLEAVGGYIEIESELGKGTAVRFDLPLCT</sequence>
<dbReference type="AlphaFoldDB" id="A0A4U1IMF4"/>
<feature type="domain" description="Histidine kinase" evidence="10">
    <location>
        <begin position="109"/>
        <end position="325"/>
    </location>
</feature>
<dbReference type="InterPro" id="IPR036890">
    <property type="entry name" value="HATPase_C_sf"/>
</dbReference>
<dbReference type="GO" id="GO:0004673">
    <property type="term" value="F:protein histidine kinase activity"/>
    <property type="evidence" value="ECO:0007669"/>
    <property type="project" value="UniProtKB-EC"/>
</dbReference>
<dbReference type="InterPro" id="IPR004358">
    <property type="entry name" value="Sig_transdc_His_kin-like_C"/>
</dbReference>
<evidence type="ECO:0000256" key="9">
    <source>
        <dbReference type="SAM" id="MobiDB-lite"/>
    </source>
</evidence>
<feature type="compositionally biased region" description="Pro residues" evidence="9">
    <location>
        <begin position="21"/>
        <end position="33"/>
    </location>
</feature>
<keyword evidence="3" id="KW-0597">Phosphoprotein</keyword>
<dbReference type="PRINTS" id="PR00344">
    <property type="entry name" value="BCTRLSENSOR"/>
</dbReference>
<evidence type="ECO:0000256" key="8">
    <source>
        <dbReference type="ARBA" id="ARBA00023012"/>
    </source>
</evidence>
<evidence type="ECO:0000256" key="6">
    <source>
        <dbReference type="ARBA" id="ARBA00022777"/>
    </source>
</evidence>
<dbReference type="InterPro" id="IPR005467">
    <property type="entry name" value="His_kinase_dom"/>
</dbReference>
<evidence type="ECO:0000313" key="11">
    <source>
        <dbReference type="EMBL" id="TKC95207.1"/>
    </source>
</evidence>
<comment type="catalytic activity">
    <reaction evidence="1">
        <text>ATP + protein L-histidine = ADP + protein N-phospho-L-histidine.</text>
        <dbReference type="EC" id="2.7.13.3"/>
    </reaction>
</comment>
<evidence type="ECO:0000256" key="1">
    <source>
        <dbReference type="ARBA" id="ARBA00000085"/>
    </source>
</evidence>
<dbReference type="EC" id="2.7.13.3" evidence="2"/>
<evidence type="ECO:0000256" key="2">
    <source>
        <dbReference type="ARBA" id="ARBA00012438"/>
    </source>
</evidence>
<proteinExistence type="predicted"/>
<keyword evidence="8" id="KW-0902">Two-component regulatory system</keyword>
<keyword evidence="5" id="KW-0547">Nucleotide-binding</keyword>
<dbReference type="Pfam" id="PF02518">
    <property type="entry name" value="HATPase_c"/>
    <property type="match status" value="1"/>
</dbReference>
<dbReference type="Gene3D" id="1.10.287.130">
    <property type="match status" value="1"/>
</dbReference>
<name>A0A4U1IMF4_9BACT</name>
<accession>A0A4U1IMF4</accession>
<dbReference type="PROSITE" id="PS50109">
    <property type="entry name" value="HIS_KIN"/>
    <property type="match status" value="1"/>
</dbReference>
<dbReference type="Proteomes" id="UP000309215">
    <property type="component" value="Unassembled WGS sequence"/>
</dbReference>